<dbReference type="SUPFAM" id="SSF161111">
    <property type="entry name" value="Cation efflux protein transmembrane domain-like"/>
    <property type="match status" value="1"/>
</dbReference>
<keyword evidence="7" id="KW-0067">ATP-binding</keyword>
<keyword evidence="12" id="KW-1185">Reference proteome</keyword>
<dbReference type="PROSITE" id="PS50011">
    <property type="entry name" value="PROTEIN_KINASE_DOM"/>
    <property type="match status" value="1"/>
</dbReference>
<feature type="repeat" description="ANK" evidence="6">
    <location>
        <begin position="1245"/>
        <end position="1277"/>
    </location>
</feature>
<dbReference type="Pfam" id="PF07714">
    <property type="entry name" value="PK_Tyr_Ser-Thr"/>
    <property type="match status" value="1"/>
</dbReference>
<dbReference type="InterPro" id="IPR036770">
    <property type="entry name" value="Ankyrin_rpt-contain_sf"/>
</dbReference>
<dbReference type="GO" id="GO:0008324">
    <property type="term" value="F:monoatomic cation transmembrane transporter activity"/>
    <property type="evidence" value="ECO:0007669"/>
    <property type="project" value="InterPro"/>
</dbReference>
<dbReference type="Gene3D" id="3.30.200.20">
    <property type="entry name" value="Phosphorylase Kinase, domain 1"/>
    <property type="match status" value="1"/>
</dbReference>
<feature type="region of interest" description="Disordered" evidence="8">
    <location>
        <begin position="778"/>
        <end position="801"/>
    </location>
</feature>
<keyword evidence="5 9" id="KW-0472">Membrane</keyword>
<dbReference type="InterPro" id="IPR017441">
    <property type="entry name" value="Protein_kinase_ATP_BS"/>
</dbReference>
<dbReference type="InterPro" id="IPR011009">
    <property type="entry name" value="Kinase-like_dom_sf"/>
</dbReference>
<comment type="subcellular location">
    <subcellularLocation>
        <location evidence="1">Membrane</location>
        <topology evidence="1">Multi-pass membrane protein</topology>
    </subcellularLocation>
</comment>
<keyword evidence="2" id="KW-0813">Transport</keyword>
<evidence type="ECO:0000256" key="9">
    <source>
        <dbReference type="SAM" id="Phobius"/>
    </source>
</evidence>
<dbReference type="Gene3D" id="3.30.70.1350">
    <property type="entry name" value="Cation efflux protein, cytoplasmic domain"/>
    <property type="match status" value="1"/>
</dbReference>
<organism evidence="11 12">
    <name type="scientific">Gonium pectorale</name>
    <name type="common">Green alga</name>
    <dbReference type="NCBI Taxonomy" id="33097"/>
    <lineage>
        <taxon>Eukaryota</taxon>
        <taxon>Viridiplantae</taxon>
        <taxon>Chlorophyta</taxon>
        <taxon>core chlorophytes</taxon>
        <taxon>Chlorophyceae</taxon>
        <taxon>CS clade</taxon>
        <taxon>Chlamydomonadales</taxon>
        <taxon>Volvocaceae</taxon>
        <taxon>Gonium</taxon>
    </lineage>
</organism>
<dbReference type="PANTHER" id="PTHR43840:SF52">
    <property type="entry name" value="CATION EFFLUX FAMILY PROTEIN"/>
    <property type="match status" value="1"/>
</dbReference>
<sequence>MDVNVLLLVSKAAAFVLSGSYAVLASGVDSLVDLLSQAVLAVAEYQARTWDQRFPIGRTRMAELSVLACAAIMFVSSALVVRESAGALWDGFHGRVPDLYVDVALFVVLGIATALKLALYVYCSALRKNPIMVALSEDHLNDVMSNVAAVAGAAVAGRLPSYWWIDPAVALLFTLLIIRNWVAICWEQLDRVTAYHHGSHMVVEVEVLLPELMTVRDSHDIALELQHKIEAIDSVERAFVHVDYEKRSLEEHKPCRYAQFSISCNPSLRFAILSRLDNQVERNLKLGERDVMKPLPGISLPLPGARVVGGVNPRDNTGLTPLCCAAAVGAERAARALLAAGARLEPSPPSGWSPLHHAAMGDHAGMLELLLRTAAGRTQQGGDAGVGVDVGAGVGAGARGGGGGGSGGEVDAADADLLTPLHVAAKYGSQGAAEALLRLGASPWLRDVKGYTPLHTAAECGQAGIIGQLAEAMERRKRRRGGHDADVDAGGAATDDIDAAAAERAMYDEAGWTPMHLAATADSPAALRALAAAGHDVNRRAARRRSAPRGCGSWTPLHCAVAAGAASAAEALLWELGADPRVASDAGVTPHGLLAALAGCREAPAAMMARGGGGAGAAFAPLRESSVARLRAAFARVLHTIEYGQPSLLGAPLPRAAGAQLGASDAVRPQAGSRYPAIPEATAERARGARALSAALQVAAAPPAPELRRPAGAAMRQRSAAPFDLAAFASDSLQSAAALKQAILRRSPLRVLEHLMMALPRRAVAVRLEPLLPSAGEEVASAGSGRSGGGGGGMGPGLLGAAPCQGRQSRGRCGGSAERRLRAVVEQAAHGPLAPPHDVSALASRLGLLTLRPGWNRHHLRHQQPSLELSPRGPLSATWSAASSAGGPGPALTLSGAGSTSGQHSNGPSPASSLLLPPSCSAAAAASVLPPAVLGLLEPLDSPDKGVEGDGCWPVYRTTSVWGAPTAWLAVPPHAIDPRVGWACLEVHAVPTSPPDAAAGDGPAYAPHGSAAGGRLWLGVGPAPEVLSAHPSGNEALLGGCGSAAVGTGCHPWADGFGFLGCQGYCEALPGSCTVELREGKVAVAGTGVRQRHAELKLPAAGGRAAVLWDLGARTLTAVVEGGKPIVVAEELPAAPRPTRPGGPAPVPAGFAAQSLRPPALLLGVQLPGWRLQLRWGAAGLSARCGCVDDLLIAGQEQRGEDEAPWPSKAASMTPLHCACWVGNARMSAQLVCARGYDPNEPDADGWTPLHFAALAGRVDAVAALLGRSALAAATEQRAPPHTPVAHPNLYTYQGRTPGMMAAASRLATSAGGDAAVAECLRLLAEAEESLLQAEQASDGSLHHVEEEEDEADSAVLHCRDERGRTLLMLAAEAGHLRTVKWLLRQGLDPHSMDHSGWKALRYAARHTDVYNALEAAAAQCTGDGCLPRWTGVVELQEVVWGDQLGDGGFGVVHAGTYKGMPVAIKLLKPHLNAQQRATAERELAIMQALPFCEHIIAFIGVATGPDGVQGLVMQRCGINLHRAMQLQDRRLTPKGRFMVASHVAQICDFGLSQVLQQAGGAIQSTLGAGHPFWMAPEADVWSWGVIFYQLATWVDNDLYTDVNNMFQLAHRWTDPDCKPPRLEERLPAHLYPDVSSLLRDCLAEDPRVRPSMEEVCKRLAAAHHKELPGPR</sequence>
<feature type="binding site" evidence="7">
    <location>
        <position position="1466"/>
    </location>
    <ligand>
        <name>ATP</name>
        <dbReference type="ChEBI" id="CHEBI:30616"/>
    </ligand>
</feature>
<dbReference type="PROSITE" id="PS00107">
    <property type="entry name" value="PROTEIN_KINASE_ATP"/>
    <property type="match status" value="1"/>
</dbReference>
<dbReference type="SUPFAM" id="SSF160240">
    <property type="entry name" value="Cation efflux protein cytoplasmic domain-like"/>
    <property type="match status" value="1"/>
</dbReference>
<evidence type="ECO:0000256" key="8">
    <source>
        <dbReference type="SAM" id="MobiDB-lite"/>
    </source>
</evidence>
<dbReference type="Gene3D" id="1.10.510.10">
    <property type="entry name" value="Transferase(Phosphotransferase) domain 1"/>
    <property type="match status" value="1"/>
</dbReference>
<feature type="repeat" description="ANK" evidence="6">
    <location>
        <begin position="510"/>
        <end position="542"/>
    </location>
</feature>
<dbReference type="InterPro" id="IPR027469">
    <property type="entry name" value="Cation_efflux_TMD_sf"/>
</dbReference>
<evidence type="ECO:0000256" key="2">
    <source>
        <dbReference type="ARBA" id="ARBA00022448"/>
    </source>
</evidence>
<evidence type="ECO:0000313" key="11">
    <source>
        <dbReference type="EMBL" id="KXZ56512.1"/>
    </source>
</evidence>
<comment type="caution">
    <text evidence="11">The sequence shown here is derived from an EMBL/GenBank/DDBJ whole genome shotgun (WGS) entry which is preliminary data.</text>
</comment>
<keyword evidence="7" id="KW-0547">Nucleotide-binding</keyword>
<dbReference type="Pfam" id="PF12796">
    <property type="entry name" value="Ank_2"/>
    <property type="match status" value="5"/>
</dbReference>
<dbReference type="PROSITE" id="PS50297">
    <property type="entry name" value="ANK_REP_REGION"/>
    <property type="match status" value="5"/>
</dbReference>
<dbReference type="Gene3D" id="1.20.1510.10">
    <property type="entry name" value="Cation efflux protein transmembrane domain"/>
    <property type="match status" value="1"/>
</dbReference>
<dbReference type="Proteomes" id="UP000075714">
    <property type="component" value="Unassembled WGS sequence"/>
</dbReference>
<feature type="compositionally biased region" description="Gly residues" evidence="8">
    <location>
        <begin position="785"/>
        <end position="798"/>
    </location>
</feature>
<name>A0A150H3D3_GONPE</name>
<evidence type="ECO:0000256" key="7">
    <source>
        <dbReference type="PROSITE-ProRule" id="PRU10141"/>
    </source>
</evidence>
<dbReference type="InterPro" id="IPR001245">
    <property type="entry name" value="Ser-Thr/Tyr_kinase_cat_dom"/>
</dbReference>
<proteinExistence type="predicted"/>
<evidence type="ECO:0000259" key="10">
    <source>
        <dbReference type="PROSITE" id="PS50011"/>
    </source>
</evidence>
<keyword evidence="4 9" id="KW-1133">Transmembrane helix</keyword>
<feature type="transmembrane region" description="Helical" evidence="9">
    <location>
        <begin position="64"/>
        <end position="82"/>
    </location>
</feature>
<dbReference type="OrthoDB" id="78296at2759"/>
<feature type="region of interest" description="Disordered" evidence="8">
    <location>
        <begin position="862"/>
        <end position="913"/>
    </location>
</feature>
<evidence type="ECO:0000256" key="6">
    <source>
        <dbReference type="PROSITE-ProRule" id="PRU00023"/>
    </source>
</evidence>
<dbReference type="PANTHER" id="PTHR43840">
    <property type="entry name" value="MITOCHONDRIAL METAL TRANSPORTER 1-RELATED"/>
    <property type="match status" value="1"/>
</dbReference>
<dbReference type="GO" id="GO:0005524">
    <property type="term" value="F:ATP binding"/>
    <property type="evidence" value="ECO:0007669"/>
    <property type="project" value="UniProtKB-UniRule"/>
</dbReference>
<keyword evidence="3 9" id="KW-0812">Transmembrane</keyword>
<gene>
    <name evidence="11" type="ORF">GPECTOR_1g459</name>
</gene>
<feature type="repeat" description="ANK" evidence="6">
    <location>
        <begin position="416"/>
        <end position="448"/>
    </location>
</feature>
<evidence type="ECO:0000256" key="4">
    <source>
        <dbReference type="ARBA" id="ARBA00022989"/>
    </source>
</evidence>
<dbReference type="STRING" id="33097.A0A150H3D3"/>
<dbReference type="SMART" id="SM00248">
    <property type="entry name" value="ANK"/>
    <property type="match status" value="10"/>
</dbReference>
<protein>
    <recommendedName>
        <fullName evidence="10">Protein kinase domain-containing protein</fullName>
    </recommendedName>
</protein>
<feature type="transmembrane region" description="Helical" evidence="9">
    <location>
        <begin position="103"/>
        <end position="122"/>
    </location>
</feature>
<dbReference type="InterPro" id="IPR050291">
    <property type="entry name" value="CDF_Transporter"/>
</dbReference>
<dbReference type="Gene3D" id="1.25.40.20">
    <property type="entry name" value="Ankyrin repeat-containing domain"/>
    <property type="match status" value="5"/>
</dbReference>
<evidence type="ECO:0000256" key="3">
    <source>
        <dbReference type="ARBA" id="ARBA00022692"/>
    </source>
</evidence>
<dbReference type="InterPro" id="IPR058533">
    <property type="entry name" value="Cation_efflux_TM"/>
</dbReference>
<dbReference type="SUPFAM" id="SSF48403">
    <property type="entry name" value="Ankyrin repeat"/>
    <property type="match status" value="2"/>
</dbReference>
<dbReference type="InterPro" id="IPR000719">
    <property type="entry name" value="Prot_kinase_dom"/>
</dbReference>
<evidence type="ECO:0000313" key="12">
    <source>
        <dbReference type="Proteomes" id="UP000075714"/>
    </source>
</evidence>
<evidence type="ECO:0000256" key="5">
    <source>
        <dbReference type="ARBA" id="ARBA00023136"/>
    </source>
</evidence>
<dbReference type="Pfam" id="PF01545">
    <property type="entry name" value="Cation_efflux"/>
    <property type="match status" value="1"/>
</dbReference>
<accession>A0A150H3D3</accession>
<dbReference type="GO" id="GO:0004672">
    <property type="term" value="F:protein kinase activity"/>
    <property type="evidence" value="ECO:0007669"/>
    <property type="project" value="InterPro"/>
</dbReference>
<evidence type="ECO:0000256" key="1">
    <source>
        <dbReference type="ARBA" id="ARBA00004141"/>
    </source>
</evidence>
<dbReference type="InterPro" id="IPR036837">
    <property type="entry name" value="Cation_efflux_CTD_sf"/>
</dbReference>
<feature type="domain" description="Protein kinase" evidence="10">
    <location>
        <begin position="1439"/>
        <end position="1668"/>
    </location>
</feature>
<dbReference type="EMBL" id="LSYV01000002">
    <property type="protein sequence ID" value="KXZ56512.1"/>
    <property type="molecule type" value="Genomic_DNA"/>
</dbReference>
<dbReference type="GO" id="GO:0016020">
    <property type="term" value="C:membrane"/>
    <property type="evidence" value="ECO:0007669"/>
    <property type="project" value="UniProtKB-SubCell"/>
</dbReference>
<dbReference type="PROSITE" id="PS50088">
    <property type="entry name" value="ANK_REPEAT"/>
    <property type="match status" value="5"/>
</dbReference>
<dbReference type="InterPro" id="IPR002110">
    <property type="entry name" value="Ankyrin_rpt"/>
</dbReference>
<dbReference type="SUPFAM" id="SSF56112">
    <property type="entry name" value="Protein kinase-like (PK-like)"/>
    <property type="match status" value="1"/>
</dbReference>
<keyword evidence="6" id="KW-0040">ANK repeat</keyword>
<feature type="repeat" description="ANK" evidence="6">
    <location>
        <begin position="350"/>
        <end position="375"/>
    </location>
</feature>
<reference evidence="12" key="1">
    <citation type="journal article" date="2016" name="Nat. Commun.">
        <title>The Gonium pectorale genome demonstrates co-option of cell cycle regulation during the evolution of multicellularity.</title>
        <authorList>
            <person name="Hanschen E.R."/>
            <person name="Marriage T.N."/>
            <person name="Ferris P.J."/>
            <person name="Hamaji T."/>
            <person name="Toyoda A."/>
            <person name="Fujiyama A."/>
            <person name="Neme R."/>
            <person name="Noguchi H."/>
            <person name="Minakuchi Y."/>
            <person name="Suzuki M."/>
            <person name="Kawai-Toyooka H."/>
            <person name="Smith D.R."/>
            <person name="Sparks H."/>
            <person name="Anderson J."/>
            <person name="Bakaric R."/>
            <person name="Luria V."/>
            <person name="Karger A."/>
            <person name="Kirschner M.W."/>
            <person name="Durand P.M."/>
            <person name="Michod R.E."/>
            <person name="Nozaki H."/>
            <person name="Olson B.J."/>
        </authorList>
    </citation>
    <scope>NUCLEOTIDE SEQUENCE [LARGE SCALE GENOMIC DNA]</scope>
    <source>
        <strain evidence="12">NIES-2863</strain>
    </source>
</reference>
<feature type="repeat" description="ANK" evidence="6">
    <location>
        <begin position="1363"/>
        <end position="1395"/>
    </location>
</feature>
<feature type="compositionally biased region" description="Polar residues" evidence="8">
    <location>
        <begin position="896"/>
        <end position="906"/>
    </location>
</feature>